<name>A0ABS7S7F1_9MICO</name>
<dbReference type="EMBL" id="JAGSHT010000009">
    <property type="protein sequence ID" value="MBZ2196277.1"/>
    <property type="molecule type" value="Genomic_DNA"/>
</dbReference>
<evidence type="ECO:0000313" key="3">
    <source>
        <dbReference type="EMBL" id="MBZ2196277.1"/>
    </source>
</evidence>
<protein>
    <submittedName>
        <fullName evidence="3">SRPBCC domain-containing protein</fullName>
    </submittedName>
</protein>
<accession>A0ABS7S7F1</accession>
<comment type="similarity">
    <text evidence="1">Belongs to the AHA1 family.</text>
</comment>
<dbReference type="InterPro" id="IPR013538">
    <property type="entry name" value="ASHA1/2-like_C"/>
</dbReference>
<comment type="caution">
    <text evidence="3">The sequence shown here is derived from an EMBL/GenBank/DDBJ whole genome shotgun (WGS) entry which is preliminary data.</text>
</comment>
<gene>
    <name evidence="3" type="ORF">KCQ71_08950</name>
</gene>
<evidence type="ECO:0000259" key="2">
    <source>
        <dbReference type="Pfam" id="PF08327"/>
    </source>
</evidence>
<dbReference type="RefSeq" id="WP_223404990.1">
    <property type="nucleotide sequence ID" value="NZ_JAGSHT010000009.1"/>
</dbReference>
<dbReference type="Proteomes" id="UP000826651">
    <property type="component" value="Unassembled WGS sequence"/>
</dbReference>
<dbReference type="InterPro" id="IPR023393">
    <property type="entry name" value="START-like_dom_sf"/>
</dbReference>
<evidence type="ECO:0000313" key="4">
    <source>
        <dbReference type="Proteomes" id="UP000826651"/>
    </source>
</evidence>
<keyword evidence="4" id="KW-1185">Reference proteome</keyword>
<reference evidence="3 4" key="1">
    <citation type="submission" date="2021-04" db="EMBL/GenBank/DDBJ databases">
        <title>Ruania sp. nov., isolated from sandy soil of mangrove forest.</title>
        <authorList>
            <person name="Ge X."/>
            <person name="Huang R."/>
            <person name="Liu W."/>
        </authorList>
    </citation>
    <scope>NUCLEOTIDE SEQUENCE [LARGE SCALE GENOMIC DNA]</scope>
    <source>
        <strain evidence="3 4">N2-46</strain>
    </source>
</reference>
<dbReference type="Gene3D" id="3.30.530.20">
    <property type="match status" value="1"/>
</dbReference>
<dbReference type="SUPFAM" id="SSF55961">
    <property type="entry name" value="Bet v1-like"/>
    <property type="match status" value="1"/>
</dbReference>
<proteinExistence type="inferred from homology"/>
<dbReference type="Pfam" id="PF08327">
    <property type="entry name" value="AHSA1"/>
    <property type="match status" value="1"/>
</dbReference>
<feature type="domain" description="Activator of Hsp90 ATPase homologue 1/2-like C-terminal" evidence="2">
    <location>
        <begin position="37"/>
        <end position="124"/>
    </location>
</feature>
<evidence type="ECO:0000256" key="1">
    <source>
        <dbReference type="ARBA" id="ARBA00006817"/>
    </source>
</evidence>
<organism evidence="3 4">
    <name type="scientific">Occultella gossypii</name>
    <dbReference type="NCBI Taxonomy" id="2800820"/>
    <lineage>
        <taxon>Bacteria</taxon>
        <taxon>Bacillati</taxon>
        <taxon>Actinomycetota</taxon>
        <taxon>Actinomycetes</taxon>
        <taxon>Micrococcales</taxon>
        <taxon>Ruaniaceae</taxon>
        <taxon>Occultella</taxon>
    </lineage>
</organism>
<sequence length="217" mass="23193">MTTVDETGAGSIDRRLTARDHEGRAAHVATVSRTYPTTPEDLWQAVTTADRIRRWFVPVTGDLRLGGRYQLEGNAAGEVTACDAPRSFAATWEFGGNVSWIDVRIEAAGDGATFTLEHTAAIPDGPDEFWQTYGPGAVGVGWDLGLLGLSLHLAHPEAERALEDEAAWATSPEGRAFITASSTAWAESNIAFGTPREAAVAAAERTTLFYTGTPSQD</sequence>